<dbReference type="AlphaFoldDB" id="A0A420WZ67"/>
<proteinExistence type="predicted"/>
<protein>
    <recommendedName>
        <fullName evidence="1">KANL3/Tex30 alpha/beta hydrolase-like domain-containing protein</fullName>
    </recommendedName>
</protein>
<dbReference type="Proteomes" id="UP000281975">
    <property type="component" value="Unassembled WGS sequence"/>
</dbReference>
<dbReference type="Pfam" id="PF20408">
    <property type="entry name" value="Abhydrolase_11"/>
    <property type="match status" value="1"/>
</dbReference>
<evidence type="ECO:0000313" key="2">
    <source>
        <dbReference type="EMBL" id="RKR06636.1"/>
    </source>
</evidence>
<comment type="caution">
    <text evidence="2">The sequence shown here is derived from an EMBL/GenBank/DDBJ whole genome shotgun (WGS) entry which is preliminary data.</text>
</comment>
<feature type="domain" description="KANL3/Tex30 alpha/beta hydrolase-like" evidence="1">
    <location>
        <begin position="48"/>
        <end position="233"/>
    </location>
</feature>
<organism evidence="2 3">
    <name type="scientific">Kushneria sinocarnis</name>
    <dbReference type="NCBI Taxonomy" id="595502"/>
    <lineage>
        <taxon>Bacteria</taxon>
        <taxon>Pseudomonadati</taxon>
        <taxon>Pseudomonadota</taxon>
        <taxon>Gammaproteobacteria</taxon>
        <taxon>Oceanospirillales</taxon>
        <taxon>Halomonadaceae</taxon>
        <taxon>Kushneria</taxon>
    </lineage>
</organism>
<dbReference type="InterPro" id="IPR029058">
    <property type="entry name" value="AB_hydrolase_fold"/>
</dbReference>
<accession>A0A420WZ67</accession>
<gene>
    <name evidence="2" type="ORF">C7446_0625</name>
</gene>
<evidence type="ECO:0000313" key="3">
    <source>
        <dbReference type="Proteomes" id="UP000281975"/>
    </source>
</evidence>
<evidence type="ECO:0000259" key="1">
    <source>
        <dbReference type="Pfam" id="PF20408"/>
    </source>
</evidence>
<reference evidence="2 3" key="1">
    <citation type="submission" date="2018-10" db="EMBL/GenBank/DDBJ databases">
        <title>Genomic Encyclopedia of Type Strains, Phase IV (KMG-IV): sequencing the most valuable type-strain genomes for metagenomic binning, comparative biology and taxonomic classification.</title>
        <authorList>
            <person name="Goeker M."/>
        </authorList>
    </citation>
    <scope>NUCLEOTIDE SEQUENCE [LARGE SCALE GENOMIC DNA]</scope>
    <source>
        <strain evidence="2 3">DSM 23229</strain>
    </source>
</reference>
<keyword evidence="3" id="KW-1185">Reference proteome</keyword>
<sequence length="248" mass="26752">MPPEQTGALPISADAFGDYLVTGRAGIDWFDVEDHGRVRVSGVARCGRLLLAHGAGAGPEHALVSALADALAAEGIQCIAIEFAYRARARAVGKPHPPPRIDRLVTPFAAWTALMPAGTWWGGRSMGGRVASLLAVEQACPGLLLFAYPFHPRRKPQQLRLDHWPRLQCATHVFQGSRDPLGSREEVAGYRLPGNVSLHWLEQGDHDWRTPRGHDMSQSGLVVQAAAAAARVMEEAARPCQGQVAGRD</sequence>
<dbReference type="SUPFAM" id="SSF53474">
    <property type="entry name" value="alpha/beta-Hydrolases"/>
    <property type="match status" value="1"/>
</dbReference>
<dbReference type="EMBL" id="RBIN01000002">
    <property type="protein sequence ID" value="RKR06636.1"/>
    <property type="molecule type" value="Genomic_DNA"/>
</dbReference>
<dbReference type="InterPro" id="IPR046879">
    <property type="entry name" value="KANL3/Tex30_Abhydrolase"/>
</dbReference>
<name>A0A420WZ67_9GAMM</name>
<dbReference type="RefSeq" id="WP_245977637.1">
    <property type="nucleotide sequence ID" value="NZ_RBIN01000002.1"/>
</dbReference>
<dbReference type="Gene3D" id="3.40.50.1820">
    <property type="entry name" value="alpha/beta hydrolase"/>
    <property type="match status" value="1"/>
</dbReference>